<keyword evidence="1" id="KW-0472">Membrane</keyword>
<protein>
    <recommendedName>
        <fullName evidence="5">DUF3533 domain-containing protein</fullName>
    </recommendedName>
</protein>
<dbReference type="InParanoid" id="A0A1Y2MHR8"/>
<feature type="transmembrane region" description="Helical" evidence="1">
    <location>
        <begin position="217"/>
        <end position="243"/>
    </location>
</feature>
<feature type="transmembrane region" description="Helical" evidence="1">
    <location>
        <begin position="328"/>
        <end position="355"/>
    </location>
</feature>
<feature type="transmembrane region" description="Helical" evidence="1">
    <location>
        <begin position="387"/>
        <end position="407"/>
    </location>
</feature>
<keyword evidence="1" id="KW-1133">Transmembrane helix</keyword>
<keyword evidence="4" id="KW-1185">Reference proteome</keyword>
<evidence type="ECO:0000313" key="4">
    <source>
        <dbReference type="Proteomes" id="UP000193240"/>
    </source>
</evidence>
<evidence type="ECO:0000256" key="1">
    <source>
        <dbReference type="SAM" id="Phobius"/>
    </source>
</evidence>
<sequence>MVFMVTTMVFTLAFPTFASAMTGYTSIVEAYILDRQNNWIGFVKFVQVLYTVHDGNRIGQTNPFYVTDKATQSSDEPIVADIATKLYCTIVRETGVSLKSWPNYSYDSWNATYKPPIMDNQAYTDCLMQNNISKYVERYGINGVSEEASVFMTHNLDAPPLNVSVSYFYDPGLYGSVANFAKQDQKLRLWMWANETYDYDYMSQEGQCQSVGKTYQWGFSLVQLLCMDIMLLIWTIGVITMWWRAQATMLKRGRLTVTGMNKAVIELAAAMSKELDLNVLDEELPSEGQVQKSINAKEGGCISYNNQLLTEKQLPNTSLRRWLMRETWWILAAFLFVVASCCMWSLPVGSLFAYWTPGSLLGFWSHGPTLGLLIALGVGTTPKSRGVFILVCTVLSSTLVVILAAYFREPEGVNGVKNIL</sequence>
<feature type="chain" id="PRO_5013050748" description="DUF3533 domain-containing protein" evidence="2">
    <location>
        <begin position="21"/>
        <end position="420"/>
    </location>
</feature>
<proteinExistence type="predicted"/>
<keyword evidence="2" id="KW-0732">Signal</keyword>
<name>A0A1Y2MHR8_EPING</name>
<dbReference type="AlphaFoldDB" id="A0A1Y2MHR8"/>
<accession>A0A1Y2MHR8</accession>
<gene>
    <name evidence="3" type="ORF">B5807_01810</name>
</gene>
<feature type="signal peptide" evidence="2">
    <location>
        <begin position="1"/>
        <end position="20"/>
    </location>
</feature>
<dbReference type="EMBL" id="KZ107838">
    <property type="protein sequence ID" value="OSS55077.1"/>
    <property type="molecule type" value="Genomic_DNA"/>
</dbReference>
<dbReference type="OMA" id="MWANETY"/>
<keyword evidence="1" id="KW-0812">Transmembrane</keyword>
<feature type="transmembrane region" description="Helical" evidence="1">
    <location>
        <begin position="361"/>
        <end position="380"/>
    </location>
</feature>
<evidence type="ECO:0008006" key="5">
    <source>
        <dbReference type="Google" id="ProtNLM"/>
    </source>
</evidence>
<evidence type="ECO:0000313" key="3">
    <source>
        <dbReference type="EMBL" id="OSS55077.1"/>
    </source>
</evidence>
<dbReference type="Proteomes" id="UP000193240">
    <property type="component" value="Unassembled WGS sequence"/>
</dbReference>
<organism evidence="3 4">
    <name type="scientific">Epicoccum nigrum</name>
    <name type="common">Soil fungus</name>
    <name type="synonym">Epicoccum purpurascens</name>
    <dbReference type="NCBI Taxonomy" id="105696"/>
    <lineage>
        <taxon>Eukaryota</taxon>
        <taxon>Fungi</taxon>
        <taxon>Dikarya</taxon>
        <taxon>Ascomycota</taxon>
        <taxon>Pezizomycotina</taxon>
        <taxon>Dothideomycetes</taxon>
        <taxon>Pleosporomycetidae</taxon>
        <taxon>Pleosporales</taxon>
        <taxon>Pleosporineae</taxon>
        <taxon>Didymellaceae</taxon>
        <taxon>Epicoccum</taxon>
    </lineage>
</organism>
<reference evidence="3 4" key="1">
    <citation type="journal article" date="2017" name="Genome Announc.">
        <title>Genome sequence of the saprophytic ascomycete Epicoccum nigrum ICMP 19927 strain isolated from New Zealand.</title>
        <authorList>
            <person name="Fokin M."/>
            <person name="Fleetwood D."/>
            <person name="Weir B.S."/>
            <person name="Villas-Boas S.G."/>
        </authorList>
    </citation>
    <scope>NUCLEOTIDE SEQUENCE [LARGE SCALE GENOMIC DNA]</scope>
    <source>
        <strain evidence="3 4">ICMP 19927</strain>
    </source>
</reference>
<evidence type="ECO:0000256" key="2">
    <source>
        <dbReference type="SAM" id="SignalP"/>
    </source>
</evidence>
<dbReference type="STRING" id="105696.A0A1Y2MHR8"/>